<dbReference type="AlphaFoldDB" id="A0A482Y6F2"/>
<dbReference type="STRING" id="222984.GCA_000731985_00677"/>
<dbReference type="InterPro" id="IPR011004">
    <property type="entry name" value="Trimer_LpxA-like_sf"/>
</dbReference>
<dbReference type="Proteomes" id="UP000292704">
    <property type="component" value="Unassembled WGS sequence"/>
</dbReference>
<comment type="caution">
    <text evidence="2">The sequence shown here is derived from an EMBL/GenBank/DDBJ whole genome shotgun (WGS) entry which is preliminary data.</text>
</comment>
<dbReference type="SUPFAM" id="SSF51161">
    <property type="entry name" value="Trimeric LpxA-like enzymes"/>
    <property type="match status" value="1"/>
</dbReference>
<accession>A0A482Y6F2</accession>
<feature type="compositionally biased region" description="Polar residues" evidence="1">
    <location>
        <begin position="261"/>
        <end position="277"/>
    </location>
</feature>
<dbReference type="EMBL" id="SHMR01000001">
    <property type="protein sequence ID" value="RZH68417.1"/>
    <property type="molecule type" value="Genomic_DNA"/>
</dbReference>
<dbReference type="OrthoDB" id="176496at2157"/>
<evidence type="ECO:0000313" key="3">
    <source>
        <dbReference type="Proteomes" id="UP000292704"/>
    </source>
</evidence>
<evidence type="ECO:0000256" key="1">
    <source>
        <dbReference type="SAM" id="MobiDB-lite"/>
    </source>
</evidence>
<protein>
    <recommendedName>
        <fullName evidence="4">Polymer-forming cytoskeletal protein</fullName>
    </recommendedName>
</protein>
<proteinExistence type="predicted"/>
<dbReference type="Gene3D" id="2.160.10.10">
    <property type="entry name" value="Hexapeptide repeat proteins"/>
    <property type="match status" value="1"/>
</dbReference>
<feature type="region of interest" description="Disordered" evidence="1">
    <location>
        <begin position="251"/>
        <end position="277"/>
    </location>
</feature>
<feature type="region of interest" description="Disordered" evidence="1">
    <location>
        <begin position="147"/>
        <end position="216"/>
    </location>
</feature>
<evidence type="ECO:0008006" key="4">
    <source>
        <dbReference type="Google" id="ProtNLM"/>
    </source>
</evidence>
<gene>
    <name evidence="2" type="ORF">ELS17_02830</name>
</gene>
<evidence type="ECO:0000313" key="2">
    <source>
        <dbReference type="EMBL" id="RZH68417.1"/>
    </source>
</evidence>
<reference evidence="2 3" key="1">
    <citation type="submission" date="2019-02" db="EMBL/GenBank/DDBJ databases">
        <title>Genome analysis provides insights into bioremediation potentialities and Haloocin production by Natrinema altunense strain 4.1R isolated from Chott Douz in Tunisian desert.</title>
        <authorList>
            <person name="Najjari A."/>
            <person name="Youssef N."/>
            <person name="Ben Dhia O."/>
            <person name="Ferjani R."/>
            <person name="El Hidri D."/>
            <person name="Ouzari H.I."/>
            <person name="Cherif A."/>
        </authorList>
    </citation>
    <scope>NUCLEOTIDE SEQUENCE [LARGE SCALE GENOMIC DNA]</scope>
    <source>
        <strain evidence="2 3">4.1R</strain>
    </source>
</reference>
<organism evidence="2 3">
    <name type="scientific">Natrinema altunense</name>
    <dbReference type="NCBI Taxonomy" id="222984"/>
    <lineage>
        <taxon>Archaea</taxon>
        <taxon>Methanobacteriati</taxon>
        <taxon>Methanobacteriota</taxon>
        <taxon>Stenosarchaea group</taxon>
        <taxon>Halobacteria</taxon>
        <taxon>Halobacteriales</taxon>
        <taxon>Natrialbaceae</taxon>
        <taxon>Natrinema</taxon>
    </lineage>
</organism>
<sequence length="366" mass="36126">MNAFTKLAVVFLFVGAVLLAGPVFGFSSLAANRGADVSVGGSDALIGVDATHLTLDGPGDEATVSIENNAGRRLSLEAEDTTGPDLQVDGRLSGTLAAGESLQATVSCNGGGTSGTESGIITVTEAISDDGSITVREATLPVTVDYECTGGKPGTPPGQPSDDDTVIEPGGKSNDEIDSDGTVWIGDSGKANDEVKAGGDVSIGTGGKTNDEVEAGGDIVTGDDYTANGELSAGGDISTGTNAKINDEVEAGGDVSIGDSGKTNGEVTAGGSISTGDGYTANGELTATEDITVGSGSKIHDDISAGGDIHIGSGSKIDGELDAGGDVYVGDSVTFNDDVTAEGTLYVGCDVRLNGDLSAGSVIDEC</sequence>
<name>A0A482Y6F2_9EURY</name>
<dbReference type="RefSeq" id="WP_130169450.1">
    <property type="nucleotide sequence ID" value="NZ_SHMR01000001.1"/>
</dbReference>